<accession>A0A067BY27</accession>
<dbReference type="KEGG" id="spar:SPRG_15639"/>
<evidence type="ECO:0000256" key="1">
    <source>
        <dbReference type="PROSITE-ProRule" id="PRU00023"/>
    </source>
</evidence>
<keyword evidence="4" id="KW-1185">Reference proteome</keyword>
<dbReference type="InterPro" id="IPR036770">
    <property type="entry name" value="Ankyrin_rpt-contain_sf"/>
</dbReference>
<dbReference type="PROSITE" id="PS50088">
    <property type="entry name" value="ANK_REPEAT"/>
    <property type="match status" value="2"/>
</dbReference>
<dbReference type="PANTHER" id="PTHR22677">
    <property type="entry name" value="ANKYRIN REPEAT DOMAIN-CONTAINING PROTEIN 60"/>
    <property type="match status" value="1"/>
</dbReference>
<dbReference type="AlphaFoldDB" id="A0A067BY27"/>
<feature type="compositionally biased region" description="Polar residues" evidence="2">
    <location>
        <begin position="1"/>
        <end position="12"/>
    </location>
</feature>
<dbReference type="OrthoDB" id="62838at2759"/>
<feature type="repeat" description="ANK" evidence="1">
    <location>
        <begin position="122"/>
        <end position="154"/>
    </location>
</feature>
<dbReference type="Gene3D" id="1.25.40.20">
    <property type="entry name" value="Ankyrin repeat-containing domain"/>
    <property type="match status" value="1"/>
</dbReference>
<name>A0A067BY27_SAPPC</name>
<keyword evidence="1" id="KW-0040">ANK repeat</keyword>
<feature type="region of interest" description="Disordered" evidence="2">
    <location>
        <begin position="1"/>
        <end position="33"/>
    </location>
</feature>
<evidence type="ECO:0000256" key="2">
    <source>
        <dbReference type="SAM" id="MobiDB-lite"/>
    </source>
</evidence>
<dbReference type="RefSeq" id="XP_012210096.1">
    <property type="nucleotide sequence ID" value="XM_012354706.1"/>
</dbReference>
<organism evidence="3 4">
    <name type="scientific">Saprolegnia parasitica (strain CBS 223.65)</name>
    <dbReference type="NCBI Taxonomy" id="695850"/>
    <lineage>
        <taxon>Eukaryota</taxon>
        <taxon>Sar</taxon>
        <taxon>Stramenopiles</taxon>
        <taxon>Oomycota</taxon>
        <taxon>Saprolegniomycetes</taxon>
        <taxon>Saprolegniales</taxon>
        <taxon>Saprolegniaceae</taxon>
        <taxon>Saprolegnia</taxon>
    </lineage>
</organism>
<protein>
    <submittedName>
        <fullName evidence="3">Uncharacterized protein</fullName>
    </submittedName>
</protein>
<dbReference type="OMA" id="HSHTHIV"/>
<dbReference type="PROSITE" id="PS50297">
    <property type="entry name" value="ANK_REP_REGION"/>
    <property type="match status" value="2"/>
</dbReference>
<dbReference type="VEuPathDB" id="FungiDB:SPRG_15639"/>
<evidence type="ECO:0000313" key="3">
    <source>
        <dbReference type="EMBL" id="KDO19196.1"/>
    </source>
</evidence>
<sequence length="226" mass="24718">MKKRSSSMQTTVPGAFFGKKTPPKKPDAETLRRGSSAIDTDYLAFQTPQLSKTLEGFPDLCSAIAVGDVDEVRAMLQNAKQDANLATPGGDLPLHVACMHSHTHIVTLLIQAGAHINSMDKYGDTPLHLACRHANVRIVQLLLNELASTAIVNRRGWTALEEAEERARHDDVGSSIYHIVLEASIPTSASSKEASEPVRTRSRTYSVSLEKDPSFVQSVIAWFKKL</sequence>
<dbReference type="InterPro" id="IPR002110">
    <property type="entry name" value="Ankyrin_rpt"/>
</dbReference>
<reference evidence="3 4" key="1">
    <citation type="journal article" date="2013" name="PLoS Genet.">
        <title>Distinctive expansion of potential virulence genes in the genome of the oomycete fish pathogen Saprolegnia parasitica.</title>
        <authorList>
            <person name="Jiang R.H."/>
            <person name="de Bruijn I."/>
            <person name="Haas B.J."/>
            <person name="Belmonte R."/>
            <person name="Lobach L."/>
            <person name="Christie J."/>
            <person name="van den Ackerveken G."/>
            <person name="Bottin A."/>
            <person name="Bulone V."/>
            <person name="Diaz-Moreno S.M."/>
            <person name="Dumas B."/>
            <person name="Fan L."/>
            <person name="Gaulin E."/>
            <person name="Govers F."/>
            <person name="Grenville-Briggs L.J."/>
            <person name="Horner N.R."/>
            <person name="Levin J.Z."/>
            <person name="Mammella M."/>
            <person name="Meijer H.J."/>
            <person name="Morris P."/>
            <person name="Nusbaum C."/>
            <person name="Oome S."/>
            <person name="Phillips A.J."/>
            <person name="van Rooyen D."/>
            <person name="Rzeszutek E."/>
            <person name="Saraiva M."/>
            <person name="Secombes C.J."/>
            <person name="Seidl M.F."/>
            <person name="Snel B."/>
            <person name="Stassen J.H."/>
            <person name="Sykes S."/>
            <person name="Tripathy S."/>
            <person name="van den Berg H."/>
            <person name="Vega-Arreguin J.C."/>
            <person name="Wawra S."/>
            <person name="Young S.K."/>
            <person name="Zeng Q."/>
            <person name="Dieguez-Uribeondo J."/>
            <person name="Russ C."/>
            <person name="Tyler B.M."/>
            <person name="van West P."/>
        </authorList>
    </citation>
    <scope>NUCLEOTIDE SEQUENCE [LARGE SCALE GENOMIC DNA]</scope>
    <source>
        <strain evidence="3 4">CBS 223.65</strain>
    </source>
</reference>
<dbReference type="Proteomes" id="UP000030745">
    <property type="component" value="Unassembled WGS sequence"/>
</dbReference>
<dbReference type="InterPro" id="IPR039323">
    <property type="entry name" value="ANKRD_45/46/60"/>
</dbReference>
<gene>
    <name evidence="3" type="ORF">SPRG_15639</name>
</gene>
<dbReference type="SUPFAM" id="SSF48403">
    <property type="entry name" value="Ankyrin repeat"/>
    <property type="match status" value="1"/>
</dbReference>
<dbReference type="Pfam" id="PF12796">
    <property type="entry name" value="Ank_2"/>
    <property type="match status" value="1"/>
</dbReference>
<evidence type="ECO:0000313" key="4">
    <source>
        <dbReference type="Proteomes" id="UP000030745"/>
    </source>
</evidence>
<proteinExistence type="predicted"/>
<dbReference type="STRING" id="695850.A0A067BY27"/>
<dbReference type="PANTHER" id="PTHR22677:SF4">
    <property type="entry name" value="USHER SYNDROME TYPE-1G PROTEIN-LIKE PROTEIN"/>
    <property type="match status" value="1"/>
</dbReference>
<dbReference type="SMART" id="SM00248">
    <property type="entry name" value="ANK"/>
    <property type="match status" value="3"/>
</dbReference>
<dbReference type="GeneID" id="24137348"/>
<dbReference type="EMBL" id="KK583365">
    <property type="protein sequence ID" value="KDO19196.1"/>
    <property type="molecule type" value="Genomic_DNA"/>
</dbReference>
<feature type="repeat" description="ANK" evidence="1">
    <location>
        <begin position="89"/>
        <end position="121"/>
    </location>
</feature>